<gene>
    <name evidence="2" type="ORF">UFOVP131_15</name>
</gene>
<feature type="region of interest" description="Disordered" evidence="1">
    <location>
        <begin position="117"/>
        <end position="141"/>
    </location>
</feature>
<reference evidence="2" key="1">
    <citation type="submission" date="2020-04" db="EMBL/GenBank/DDBJ databases">
        <authorList>
            <person name="Chiriac C."/>
            <person name="Salcher M."/>
            <person name="Ghai R."/>
            <person name="Kavagutti S V."/>
        </authorList>
    </citation>
    <scope>NUCLEOTIDE SEQUENCE</scope>
</reference>
<dbReference type="EMBL" id="LR796252">
    <property type="protein sequence ID" value="CAB4131744.1"/>
    <property type="molecule type" value="Genomic_DNA"/>
</dbReference>
<proteinExistence type="predicted"/>
<accession>A0A6J5LBA6</accession>
<name>A0A6J5LBA6_9CAUD</name>
<organism evidence="2">
    <name type="scientific">uncultured Caudovirales phage</name>
    <dbReference type="NCBI Taxonomy" id="2100421"/>
    <lineage>
        <taxon>Viruses</taxon>
        <taxon>Duplodnaviria</taxon>
        <taxon>Heunggongvirae</taxon>
        <taxon>Uroviricota</taxon>
        <taxon>Caudoviricetes</taxon>
        <taxon>Peduoviridae</taxon>
        <taxon>Maltschvirus</taxon>
        <taxon>Maltschvirus maltsch</taxon>
    </lineage>
</organism>
<evidence type="ECO:0000256" key="1">
    <source>
        <dbReference type="SAM" id="MobiDB-lite"/>
    </source>
</evidence>
<sequence>MFIDDKYVQAGFTAGCEGLPATANPLLFDAQPRRLWEAGHSLALLLSSDPLIDNDELERVSKEPEDQGVVAFRAGVKLEDNPYGFGDPHGTSEEVATNAAHTAWDKSWRLAQEQAGWQSPEPAPGVYSEGQAEPSLGPLHSQRFGRGFRDVKPRMVPLVNQLGEQVGVSRLEIDKVDCFTDSNGTCWTPPTAWAYMAACRALHMTQDRLTSETVSHAKRVSELLAANNAEVERRRVAEAELADYRSRLIDDGK</sequence>
<protein>
    <submittedName>
        <fullName evidence="2">Uncharacterized protein</fullName>
    </submittedName>
</protein>
<evidence type="ECO:0000313" key="2">
    <source>
        <dbReference type="EMBL" id="CAB4131744.1"/>
    </source>
</evidence>